<comment type="caution">
    <text evidence="5">The sequence shown here is derived from an EMBL/GenBank/DDBJ whole genome shotgun (WGS) entry which is preliminary data.</text>
</comment>
<dbReference type="InterPro" id="IPR050490">
    <property type="entry name" value="Bact_solute-bd_prot1"/>
</dbReference>
<dbReference type="RefSeq" id="WP_126480067.1">
    <property type="nucleotide sequence ID" value="NZ_RXNS01000001.1"/>
</dbReference>
<comment type="similarity">
    <text evidence="2">Belongs to the bacterial solute-binding protein 1 family.</text>
</comment>
<evidence type="ECO:0000313" key="6">
    <source>
        <dbReference type="Proteomes" id="UP000267400"/>
    </source>
</evidence>
<comment type="subcellular location">
    <subcellularLocation>
        <location evidence="1">Periplasm</location>
    </subcellularLocation>
</comment>
<accession>A0A431V8P1</accession>
<dbReference type="SUPFAM" id="SSF53850">
    <property type="entry name" value="Periplasmic binding protein-like II"/>
    <property type="match status" value="1"/>
</dbReference>
<dbReference type="PANTHER" id="PTHR43649">
    <property type="entry name" value="ARABINOSE-BINDING PROTEIN-RELATED"/>
    <property type="match status" value="1"/>
</dbReference>
<dbReference type="Gene3D" id="3.40.190.10">
    <property type="entry name" value="Periplasmic binding protein-like II"/>
    <property type="match status" value="2"/>
</dbReference>
<evidence type="ECO:0000313" key="5">
    <source>
        <dbReference type="EMBL" id="RTR07051.1"/>
    </source>
</evidence>
<sequence length="434" mass="46510">MSLEATRHPRPLTRLLKGGGGALLLGGAVIATPQALAAEIAIACGSGDAADYCPIAAQQWVEKTGHSVKVVSTPNSATEKLSLYQQLLGSESDDIDVLMVDIVWPGMLDDHLVDLGDYLPSDATDGFFPALVDNNTVDGRLVALPWFTDAGLLYYRKDLLAKHGFEVPETWQELTATAQAIQAAEREAGNDGFWGYSFQGRAYEGLTCNALEWVASHGGGTLVDDDGEVTIDNPRAAAALDLAASWIGSISPEGALNHTEEETRGIFQSGNALFLRNWPYVWSLANGEGSEVTGKVGMAPLPHGPEGESRATLGGWNFAVSRYSEHPELAADLVAFITSREQQKAHAIQMGMNPTIEALYQDEEVLASNPSMGELYATLVGGVPRPATVTGDAYARVSNAFFNRTHQVLSGDLDGTQAVQQLGRELERLGRRGW</sequence>
<dbReference type="PANTHER" id="PTHR43649:SF34">
    <property type="entry name" value="ABC TRANSPORTER PERIPLASMIC-BINDING PROTEIN YCJN-RELATED"/>
    <property type="match status" value="1"/>
</dbReference>
<keyword evidence="6" id="KW-1185">Reference proteome</keyword>
<dbReference type="Pfam" id="PF01547">
    <property type="entry name" value="SBP_bac_1"/>
    <property type="match status" value="1"/>
</dbReference>
<dbReference type="AlphaFoldDB" id="A0A431V8P1"/>
<reference evidence="5 6" key="1">
    <citation type="submission" date="2018-12" db="EMBL/GenBank/DDBJ databases">
        <authorList>
            <person name="Yu L."/>
        </authorList>
    </citation>
    <scope>NUCLEOTIDE SEQUENCE [LARGE SCALE GENOMIC DNA]</scope>
    <source>
        <strain evidence="5 6">11S</strain>
    </source>
</reference>
<name>A0A431V8P1_9GAMM</name>
<protein>
    <submittedName>
        <fullName evidence="5">ABC transporter substrate-binding protein</fullName>
    </submittedName>
</protein>
<dbReference type="OrthoDB" id="9808332at2"/>
<evidence type="ECO:0000256" key="2">
    <source>
        <dbReference type="ARBA" id="ARBA00008520"/>
    </source>
</evidence>
<keyword evidence="3" id="KW-0813">Transport</keyword>
<organism evidence="5 6">
    <name type="scientific">Halomonas nitroreducens</name>
    <dbReference type="NCBI Taxonomy" id="447425"/>
    <lineage>
        <taxon>Bacteria</taxon>
        <taxon>Pseudomonadati</taxon>
        <taxon>Pseudomonadota</taxon>
        <taxon>Gammaproteobacteria</taxon>
        <taxon>Oceanospirillales</taxon>
        <taxon>Halomonadaceae</taxon>
        <taxon>Halomonas</taxon>
    </lineage>
</organism>
<keyword evidence="4" id="KW-0732">Signal</keyword>
<dbReference type="EMBL" id="RXNS01000001">
    <property type="protein sequence ID" value="RTR07051.1"/>
    <property type="molecule type" value="Genomic_DNA"/>
</dbReference>
<evidence type="ECO:0000256" key="4">
    <source>
        <dbReference type="ARBA" id="ARBA00022729"/>
    </source>
</evidence>
<dbReference type="CDD" id="cd14750">
    <property type="entry name" value="PBP2_TMBP"/>
    <property type="match status" value="1"/>
</dbReference>
<dbReference type="InterPro" id="IPR006059">
    <property type="entry name" value="SBP"/>
</dbReference>
<dbReference type="GO" id="GO:0042597">
    <property type="term" value="C:periplasmic space"/>
    <property type="evidence" value="ECO:0007669"/>
    <property type="project" value="UniProtKB-SubCell"/>
</dbReference>
<gene>
    <name evidence="5" type="ORF">EKG36_00915</name>
</gene>
<evidence type="ECO:0000256" key="3">
    <source>
        <dbReference type="ARBA" id="ARBA00022448"/>
    </source>
</evidence>
<dbReference type="Proteomes" id="UP000267400">
    <property type="component" value="Unassembled WGS sequence"/>
</dbReference>
<evidence type="ECO:0000256" key="1">
    <source>
        <dbReference type="ARBA" id="ARBA00004418"/>
    </source>
</evidence>
<proteinExistence type="inferred from homology"/>